<feature type="binding site" evidence="9">
    <location>
        <position position="105"/>
    </location>
    <ligand>
        <name>L-glutamine</name>
        <dbReference type="ChEBI" id="CHEBI:58359"/>
    </ligand>
</feature>
<dbReference type="Gene3D" id="3.40.50.620">
    <property type="entry name" value="HUPs"/>
    <property type="match status" value="1"/>
</dbReference>
<dbReference type="PRINTS" id="PR00987">
    <property type="entry name" value="TRNASYNTHGLU"/>
</dbReference>
<keyword evidence="2 9" id="KW-0963">Cytoplasm</keyword>
<evidence type="ECO:0000259" key="13">
    <source>
        <dbReference type="Pfam" id="PF20974"/>
    </source>
</evidence>
<evidence type="ECO:0000313" key="15">
    <source>
        <dbReference type="Proteomes" id="UP000003778"/>
    </source>
</evidence>
<evidence type="ECO:0000259" key="12">
    <source>
        <dbReference type="Pfam" id="PF03950"/>
    </source>
</evidence>
<dbReference type="SUPFAM" id="SSF50715">
    <property type="entry name" value="Ribosomal protein L25-like"/>
    <property type="match status" value="1"/>
</dbReference>
<name>A0ABN0EWU1_HAEPA</name>
<evidence type="ECO:0000256" key="5">
    <source>
        <dbReference type="ARBA" id="ARBA00022840"/>
    </source>
</evidence>
<comment type="caution">
    <text evidence="14">The sequence shown here is derived from an EMBL/GenBank/DDBJ whole genome shotgun (WGS) entry which is preliminary data.</text>
</comment>
<dbReference type="CDD" id="cd00807">
    <property type="entry name" value="GlnRS_core"/>
    <property type="match status" value="1"/>
</dbReference>
<dbReference type="PANTHER" id="PTHR43097:SF5">
    <property type="entry name" value="GLUTAMATE--TRNA LIGASE"/>
    <property type="match status" value="1"/>
</dbReference>
<dbReference type="PROSITE" id="PS00178">
    <property type="entry name" value="AA_TRNA_LIGASE_I"/>
    <property type="match status" value="1"/>
</dbReference>
<feature type="binding site" evidence="9">
    <location>
        <begin position="73"/>
        <end position="75"/>
    </location>
    <ligand>
        <name>ATP</name>
        <dbReference type="ChEBI" id="CHEBI:30616"/>
    </ligand>
</feature>
<evidence type="ECO:0000256" key="6">
    <source>
        <dbReference type="ARBA" id="ARBA00022917"/>
    </source>
</evidence>
<sequence>MKVWLVLGSNSQRLTFRIEWGNYFQFIEKFMSNTEHTLENAENTRTHNFITQIIDEDLASGKHKSVHTRFPPEPNGYLHIGHAKSICLNFGLAKEYNGLCNLRFDDTNPVKEDVEYVDSIKADVEWLGFKWEGEPRYASDYFDALYGYAIELIEKDLAYVDELSPDEMREYRGTLTEPGKNSPYRDRSVEENLALFERMKNGEFAEGTLSLRAKIDMASPFMVMRDPVLYRIKFASHHQTGDKWCIYPMYDFTHCISDAIERITHSLCTLEFQDNRRLYDWVLDNISIERPLPHQYEFSRLNLEGTLTSKRKLLKLVNDGIVDGWNDPRMPTISGLRRRGYTPASLREFCRRIGVTKQDNVVEYSALEACIRDDLNENAPRAMAVIDPVRVVIENFEGEETLTAPNHPNRPELGERQLPFTKELYIDRADFREEANKQYKRLVLGKEVRLRNAYVIKAERVEKDANGEITTIFCTYDPETLGKNPADGRKVKGVIHWVSAVHNHPAEFRLYERLFTVPNPGAAEEIESVLNPTSLVVKHGFVEQSLANAEPEKGYQFEREGYFCADNKDSRPEHLVFNLTVSLKEGF</sequence>
<evidence type="ECO:0000256" key="8">
    <source>
        <dbReference type="ARBA" id="ARBA00048270"/>
    </source>
</evidence>
<dbReference type="InterPro" id="IPR050132">
    <property type="entry name" value="Gln/Glu-tRNA_Ligase"/>
</dbReference>
<dbReference type="NCBIfam" id="TIGR00440">
    <property type="entry name" value="glnS"/>
    <property type="match status" value="1"/>
</dbReference>
<keyword evidence="6 9" id="KW-0648">Protein biosynthesis</keyword>
<feature type="binding site" evidence="9">
    <location>
        <position position="250"/>
    </location>
    <ligand>
        <name>L-glutamine</name>
        <dbReference type="ChEBI" id="CHEBI:58359"/>
    </ligand>
</feature>
<dbReference type="InterPro" id="IPR000924">
    <property type="entry name" value="Glu/Gln-tRNA-synth"/>
</dbReference>
<proteinExistence type="inferred from homology"/>
<dbReference type="InterPro" id="IPR020056">
    <property type="entry name" value="Rbsml_bL25/Gln-tRNA_synth_N"/>
</dbReference>
<evidence type="ECO:0000259" key="11">
    <source>
        <dbReference type="Pfam" id="PF00749"/>
    </source>
</evidence>
<dbReference type="Pfam" id="PF00749">
    <property type="entry name" value="tRNA-synt_1c"/>
    <property type="match status" value="1"/>
</dbReference>
<dbReference type="HAMAP" id="MF_00126">
    <property type="entry name" value="Gln_tRNA_synth"/>
    <property type="match status" value="1"/>
</dbReference>
<dbReference type="NCBIfam" id="NF011291">
    <property type="entry name" value="PRK14703.1"/>
    <property type="match status" value="1"/>
</dbReference>
<evidence type="ECO:0000256" key="3">
    <source>
        <dbReference type="ARBA" id="ARBA00022598"/>
    </source>
</evidence>
<dbReference type="InterPro" id="IPR022861">
    <property type="entry name" value="Gln_tRNA_ligase_bac"/>
</dbReference>
<accession>A0ABN0EWU1</accession>
<keyword evidence="7 9" id="KW-0030">Aminoacyl-tRNA synthetase</keyword>
<evidence type="ECO:0000256" key="9">
    <source>
        <dbReference type="HAMAP-Rule" id="MF_00126"/>
    </source>
</evidence>
<protein>
    <recommendedName>
        <fullName evidence="9">Glutamine--tRNA ligase</fullName>
        <ecNumber evidence="9">6.1.1.18</ecNumber>
    </recommendedName>
    <alternativeName>
        <fullName evidence="9">Glutaminyl-tRNA synthetase</fullName>
        <shortName evidence="9">GlnRS</shortName>
    </alternativeName>
</protein>
<dbReference type="InterPro" id="IPR004514">
    <property type="entry name" value="Gln-tRNA-synth"/>
</dbReference>
<feature type="short sequence motif" description="'HIGH' region" evidence="9">
    <location>
        <begin position="72"/>
        <end position="82"/>
    </location>
</feature>
<comment type="catalytic activity">
    <reaction evidence="8 9">
        <text>tRNA(Gln) + L-glutamine + ATP = L-glutaminyl-tRNA(Gln) + AMP + diphosphate</text>
        <dbReference type="Rhea" id="RHEA:20121"/>
        <dbReference type="Rhea" id="RHEA-COMP:9662"/>
        <dbReference type="Rhea" id="RHEA-COMP:9681"/>
        <dbReference type="ChEBI" id="CHEBI:30616"/>
        <dbReference type="ChEBI" id="CHEBI:33019"/>
        <dbReference type="ChEBI" id="CHEBI:58359"/>
        <dbReference type="ChEBI" id="CHEBI:78442"/>
        <dbReference type="ChEBI" id="CHEBI:78521"/>
        <dbReference type="ChEBI" id="CHEBI:456215"/>
        <dbReference type="EC" id="6.1.1.18"/>
    </reaction>
</comment>
<evidence type="ECO:0000256" key="7">
    <source>
        <dbReference type="ARBA" id="ARBA00023146"/>
    </source>
</evidence>
<keyword evidence="15" id="KW-1185">Reference proteome</keyword>
<evidence type="ECO:0000313" key="14">
    <source>
        <dbReference type="EMBL" id="EIJ31457.1"/>
    </source>
</evidence>
<dbReference type="EC" id="6.1.1.18" evidence="9"/>
<dbReference type="GO" id="GO:0004819">
    <property type="term" value="F:glutamine-tRNA ligase activity"/>
    <property type="evidence" value="ECO:0007669"/>
    <property type="project" value="UniProtKB-EC"/>
</dbReference>
<feature type="domain" description="tRNA synthetases class I (E and Q) anti-codon binding" evidence="13">
    <location>
        <begin position="494"/>
        <end position="566"/>
    </location>
</feature>
<dbReference type="InterPro" id="IPR014729">
    <property type="entry name" value="Rossmann-like_a/b/a_fold"/>
</dbReference>
<comment type="subunit">
    <text evidence="9">Monomer.</text>
</comment>
<dbReference type="InterPro" id="IPR020058">
    <property type="entry name" value="Glu/Gln-tRNA-synth_Ib_cat-dom"/>
</dbReference>
<gene>
    <name evidence="9 14" type="primary">glnS</name>
    <name evidence="14" type="ORF">HMPREF1119_0174</name>
</gene>
<keyword evidence="4 9" id="KW-0547">Nucleotide-binding</keyword>
<dbReference type="InterPro" id="IPR049437">
    <property type="entry name" value="tRNA-synt_1c_C2"/>
</dbReference>
<feature type="short sequence motif" description="'KMSKS' region" evidence="9">
    <location>
        <begin position="307"/>
        <end position="311"/>
    </location>
</feature>
<keyword evidence="5 9" id="KW-0067">ATP-binding</keyword>
<evidence type="ECO:0000256" key="10">
    <source>
        <dbReference type="RuleBase" id="RU363037"/>
    </source>
</evidence>
<feature type="domain" description="Glutamyl/glutaminyl-tRNA synthetase class Ib catalytic" evidence="11">
    <location>
        <begin position="66"/>
        <end position="376"/>
    </location>
</feature>
<dbReference type="Pfam" id="PF20974">
    <property type="entry name" value="tRNA-synt_1c_C2"/>
    <property type="match status" value="1"/>
</dbReference>
<evidence type="ECO:0000256" key="1">
    <source>
        <dbReference type="ARBA" id="ARBA00005594"/>
    </source>
</evidence>
<evidence type="ECO:0000256" key="4">
    <source>
        <dbReference type="ARBA" id="ARBA00022741"/>
    </source>
</evidence>
<dbReference type="Gene3D" id="2.40.240.10">
    <property type="entry name" value="Ribosomal Protein L25, Chain P"/>
    <property type="match status" value="2"/>
</dbReference>
<dbReference type="EMBL" id="AJTC01000008">
    <property type="protein sequence ID" value="EIJ31457.1"/>
    <property type="molecule type" value="Genomic_DNA"/>
</dbReference>
<dbReference type="InterPro" id="IPR001412">
    <property type="entry name" value="aa-tRNA-synth_I_CS"/>
</dbReference>
<feature type="binding site" evidence="9">
    <location>
        <begin position="300"/>
        <end position="301"/>
    </location>
    <ligand>
        <name>ATP</name>
        <dbReference type="ChEBI" id="CHEBI:30616"/>
    </ligand>
</feature>
<feature type="binding site" evidence="9">
    <location>
        <begin position="79"/>
        <end position="85"/>
    </location>
    <ligand>
        <name>ATP</name>
        <dbReference type="ChEBI" id="CHEBI:30616"/>
    </ligand>
</feature>
<organism evidence="14 15">
    <name type="scientific">Haemophilus parainfluenzae HK2019</name>
    <dbReference type="NCBI Taxonomy" id="1095746"/>
    <lineage>
        <taxon>Bacteria</taxon>
        <taxon>Pseudomonadati</taxon>
        <taxon>Pseudomonadota</taxon>
        <taxon>Gammaproteobacteria</taxon>
        <taxon>Pasteurellales</taxon>
        <taxon>Pasteurellaceae</taxon>
        <taxon>Haemophilus</taxon>
    </lineage>
</organism>
<dbReference type="PANTHER" id="PTHR43097">
    <property type="entry name" value="GLUTAMINE-TRNA LIGASE"/>
    <property type="match status" value="1"/>
</dbReference>
<evidence type="ECO:0000256" key="2">
    <source>
        <dbReference type="ARBA" id="ARBA00022490"/>
    </source>
</evidence>
<dbReference type="SUPFAM" id="SSF52374">
    <property type="entry name" value="Nucleotidylyl transferase"/>
    <property type="match status" value="1"/>
</dbReference>
<comment type="similarity">
    <text evidence="1 9 10">Belongs to the class-I aminoacyl-tRNA synthetase family.</text>
</comment>
<comment type="caution">
    <text evidence="9">Lacks conserved residue(s) required for the propagation of feature annotation.</text>
</comment>
<dbReference type="InterPro" id="IPR011035">
    <property type="entry name" value="Ribosomal_bL25/Gln-tRNA_synth"/>
</dbReference>
<feature type="binding site" evidence="9">
    <location>
        <position position="269"/>
    </location>
    <ligand>
        <name>ATP</name>
        <dbReference type="ChEBI" id="CHEBI:30616"/>
    </ligand>
</feature>
<reference evidence="14 15" key="1">
    <citation type="submission" date="2012-04" db="EMBL/GenBank/DDBJ databases">
        <authorList>
            <person name="Durkin A.S."/>
            <person name="McCorrison J."/>
            <person name="Torralba M."/>
            <person name="Gillis M."/>
            <person name="Methe B."/>
            <person name="Sutton G."/>
            <person name="Nelson K.E."/>
        </authorList>
    </citation>
    <scope>NUCLEOTIDE SEQUENCE [LARGE SCALE GENOMIC DNA]</scope>
    <source>
        <strain evidence="14 15">HK2019</strain>
    </source>
</reference>
<keyword evidence="3 9" id="KW-0436">Ligase</keyword>
<feature type="domain" description="Glutamyl/glutaminyl-tRNA synthetase class Ib anti-codon binding" evidence="12">
    <location>
        <begin position="379"/>
        <end position="477"/>
    </location>
</feature>
<comment type="subcellular location">
    <subcellularLocation>
        <location evidence="9">Cytoplasm</location>
    </subcellularLocation>
</comment>
<dbReference type="InterPro" id="IPR020059">
    <property type="entry name" value="Glu/Gln-tRNA-synth_Ib_codon-bd"/>
</dbReference>
<dbReference type="Proteomes" id="UP000003778">
    <property type="component" value="Unassembled WGS sequence"/>
</dbReference>
<dbReference type="Pfam" id="PF03950">
    <property type="entry name" value="tRNA-synt_1c_C"/>
    <property type="match status" value="1"/>
</dbReference>